<dbReference type="EMBL" id="JAGIYY010000004">
    <property type="protein sequence ID" value="MBP0439878.1"/>
    <property type="molecule type" value="Genomic_DNA"/>
</dbReference>
<dbReference type="SUPFAM" id="SSF143100">
    <property type="entry name" value="TTHA1013/TTHA0281-like"/>
    <property type="match status" value="1"/>
</dbReference>
<protein>
    <submittedName>
        <fullName evidence="2">Type II toxin-antitoxin system HicB family antitoxin</fullName>
    </submittedName>
</protein>
<dbReference type="InterPro" id="IPR031807">
    <property type="entry name" value="HicB-like"/>
</dbReference>
<reference evidence="2" key="1">
    <citation type="submission" date="2021-03" db="EMBL/GenBank/DDBJ databases">
        <title>Genome sequencing and assembly of Tianweitania sediminis.</title>
        <authorList>
            <person name="Chhetri G."/>
        </authorList>
    </citation>
    <scope>NUCLEOTIDE SEQUENCE</scope>
    <source>
        <strain evidence="2">Z8</strain>
    </source>
</reference>
<dbReference type="AlphaFoldDB" id="A0A8J7UJC4"/>
<dbReference type="InterPro" id="IPR051404">
    <property type="entry name" value="TA_system_antitoxin"/>
</dbReference>
<dbReference type="RefSeq" id="WP_209335897.1">
    <property type="nucleotide sequence ID" value="NZ_JAGIYY010000004.1"/>
</dbReference>
<comment type="caution">
    <text evidence="2">The sequence shown here is derived from an EMBL/GenBank/DDBJ whole genome shotgun (WGS) entry which is preliminary data.</text>
</comment>
<gene>
    <name evidence="2" type="ORF">J5Y06_14565</name>
</gene>
<sequence length="103" mass="11476">MRIERYAVIIEKAGENYSAYVPHLPGLNATGATLEETESEIREAIRFQIDGLKEDCLPVPDAVSRLEYVDAQSFRKRSIPRFRSSIACCSIANVSDLIGWGEA</sequence>
<dbReference type="PANTHER" id="PTHR34504:SF2">
    <property type="entry name" value="UPF0150 PROTEIN SSL0259"/>
    <property type="match status" value="1"/>
</dbReference>
<accession>A0A8J7UJC4</accession>
<organism evidence="2 3">
    <name type="scientific">Tianweitania sediminis</name>
    <dbReference type="NCBI Taxonomy" id="1502156"/>
    <lineage>
        <taxon>Bacteria</taxon>
        <taxon>Pseudomonadati</taxon>
        <taxon>Pseudomonadota</taxon>
        <taxon>Alphaproteobacteria</taxon>
        <taxon>Hyphomicrobiales</taxon>
        <taxon>Phyllobacteriaceae</taxon>
        <taxon>Tianweitania</taxon>
    </lineage>
</organism>
<dbReference type="PANTHER" id="PTHR34504">
    <property type="entry name" value="ANTITOXIN HICB"/>
    <property type="match status" value="1"/>
</dbReference>
<dbReference type="InterPro" id="IPR035069">
    <property type="entry name" value="TTHA1013/TTHA0281-like"/>
</dbReference>
<dbReference type="Gene3D" id="3.30.160.250">
    <property type="match status" value="1"/>
</dbReference>
<proteinExistence type="predicted"/>
<evidence type="ECO:0000313" key="3">
    <source>
        <dbReference type="Proteomes" id="UP000666240"/>
    </source>
</evidence>
<keyword evidence="3" id="KW-1185">Reference proteome</keyword>
<evidence type="ECO:0000313" key="2">
    <source>
        <dbReference type="EMBL" id="MBP0439878.1"/>
    </source>
</evidence>
<name>A0A8J7UJC4_9HYPH</name>
<evidence type="ECO:0000259" key="1">
    <source>
        <dbReference type="Pfam" id="PF15919"/>
    </source>
</evidence>
<feature type="domain" description="HicB-like antitoxin of toxin-antitoxin system" evidence="1">
    <location>
        <begin position="6"/>
        <end position="72"/>
    </location>
</feature>
<dbReference type="Pfam" id="PF15919">
    <property type="entry name" value="HicB_lk_antitox"/>
    <property type="match status" value="1"/>
</dbReference>
<dbReference type="Proteomes" id="UP000666240">
    <property type="component" value="Unassembled WGS sequence"/>
</dbReference>